<evidence type="ECO:0008006" key="4">
    <source>
        <dbReference type="Google" id="ProtNLM"/>
    </source>
</evidence>
<keyword evidence="1" id="KW-0732">Signal</keyword>
<evidence type="ECO:0000256" key="1">
    <source>
        <dbReference type="SAM" id="SignalP"/>
    </source>
</evidence>
<feature type="chain" id="PRO_5045332650" description="Lipoprotein" evidence="1">
    <location>
        <begin position="25"/>
        <end position="211"/>
    </location>
</feature>
<gene>
    <name evidence="2" type="ORF">SPC82_00675</name>
</gene>
<organism evidence="2 3">
    <name type="scientific">Streptococcus jiangnanensis</name>
    <dbReference type="NCBI Taxonomy" id="3095079"/>
    <lineage>
        <taxon>Bacteria</taxon>
        <taxon>Bacillati</taxon>
        <taxon>Bacillota</taxon>
        <taxon>Bacilli</taxon>
        <taxon>Lactobacillales</taxon>
        <taxon>Streptococcaceae</taxon>
        <taxon>Streptococcus</taxon>
    </lineage>
</organism>
<sequence>MKFKKIVSSLLSLGALLMLLSACQNIKKAQLVLFESLSFGMSPKSVEEVLGKASEVEEEEEMAYRDTWRAEDPYFYKTGRLFYDYENISLKGHTGRVRFTFSKSHHLETVAAYFLVTSKAEQQALLDNLSQTVKKELEELPDYQSMTTETVGLYDDGYRYKVKLKGQQWELWIDVYPTENKYATGTETDKYATGTETDKYTIRVDQFLMYP</sequence>
<comment type="caution">
    <text evidence="2">The sequence shown here is derived from an EMBL/GenBank/DDBJ whole genome shotgun (WGS) entry which is preliminary data.</text>
</comment>
<dbReference type="RefSeq" id="WP_049504638.1">
    <property type="nucleotide sequence ID" value="NZ_JAXHDN010000001.1"/>
</dbReference>
<feature type="signal peptide" evidence="1">
    <location>
        <begin position="1"/>
        <end position="24"/>
    </location>
</feature>
<accession>A0ABU5G029</accession>
<name>A0ABU5G029_9STRE</name>
<protein>
    <recommendedName>
        <fullName evidence="4">Lipoprotein</fullName>
    </recommendedName>
</protein>
<evidence type="ECO:0000313" key="2">
    <source>
        <dbReference type="EMBL" id="MDY4364471.1"/>
    </source>
</evidence>
<keyword evidence="3" id="KW-1185">Reference proteome</keyword>
<dbReference type="EMBL" id="JAXHDN010000001">
    <property type="protein sequence ID" value="MDY4364471.1"/>
    <property type="molecule type" value="Genomic_DNA"/>
</dbReference>
<dbReference type="PROSITE" id="PS51257">
    <property type="entry name" value="PROKAR_LIPOPROTEIN"/>
    <property type="match status" value="1"/>
</dbReference>
<reference evidence="2 3" key="1">
    <citation type="submission" date="2023-11" db="EMBL/GenBank/DDBJ databases">
        <title>Streptococcus wuxiensis sp. nov., Streptococcus jiangnanensis sp. nov., Streptococcus fermentans sp. nov., three novel members of the genus Streptococcus isolated from breast milk.</title>
        <authorList>
            <person name="Zhou Y."/>
            <person name="Yang B."/>
        </authorList>
    </citation>
    <scope>NUCLEOTIDE SEQUENCE [LARGE SCALE GENOMIC DNA]</scope>
    <source>
        <strain evidence="2 3">21WXBC0044M1</strain>
    </source>
</reference>
<proteinExistence type="predicted"/>
<evidence type="ECO:0000313" key="3">
    <source>
        <dbReference type="Proteomes" id="UP001286049"/>
    </source>
</evidence>
<dbReference type="Proteomes" id="UP001286049">
    <property type="component" value="Unassembled WGS sequence"/>
</dbReference>